<proteinExistence type="predicted"/>
<evidence type="ECO:0000313" key="2">
    <source>
        <dbReference type="Proteomes" id="UP000828048"/>
    </source>
</evidence>
<name>A0ACB7YKQ6_9ERIC</name>
<keyword evidence="2" id="KW-1185">Reference proteome</keyword>
<gene>
    <name evidence="1" type="ORF">Vadar_009002</name>
</gene>
<sequence>MDLSQKFHGVFKGTMERITSPRTVSAFKEKGVLSVNEFVLAGDNLVSKCPTWSWESSEPSKRKSYLPSGKQFLITRNVPCLRRAASIEEEYEASGGEVLLDNEDNDGWLATHGEPKGVKCDEEENLPSMETLEISKKTTIHSISSHFRGEEEDIPDMAEYEEPDNLIETDPATLQSTYLMAHEPDDDNILRTRTYDVSITYDKYYQTPHVWLTGYDESRVLLQPELVLEDVSQDHARKTVTIEDHPHLPGRHASVHPCQHGAVMKKIIDVLMSRGVEPEVDKYLFLFLKFVATLRQIVEGNKTAS</sequence>
<reference evidence="1 2" key="1">
    <citation type="journal article" date="2021" name="Hortic Res">
        <title>High-quality reference genome and annotation aids understanding of berry development for evergreen blueberry (Vaccinium darrowii).</title>
        <authorList>
            <person name="Yu J."/>
            <person name="Hulse-Kemp A.M."/>
            <person name="Babiker E."/>
            <person name="Staton M."/>
        </authorList>
    </citation>
    <scope>NUCLEOTIDE SEQUENCE [LARGE SCALE GENOMIC DNA]</scope>
    <source>
        <strain evidence="2">cv. NJ 8807/NJ 8810</strain>
        <tissue evidence="1">Young leaf</tissue>
    </source>
</reference>
<evidence type="ECO:0000313" key="1">
    <source>
        <dbReference type="EMBL" id="KAH7854003.1"/>
    </source>
</evidence>
<dbReference type="EMBL" id="CM037161">
    <property type="protein sequence ID" value="KAH7854003.1"/>
    <property type="molecule type" value="Genomic_DNA"/>
</dbReference>
<protein>
    <submittedName>
        <fullName evidence="1">Uncharacterized protein</fullName>
    </submittedName>
</protein>
<comment type="caution">
    <text evidence="1">The sequence shown here is derived from an EMBL/GenBank/DDBJ whole genome shotgun (WGS) entry which is preliminary data.</text>
</comment>
<dbReference type="Proteomes" id="UP000828048">
    <property type="component" value="Chromosome 11"/>
</dbReference>
<organism evidence="1 2">
    <name type="scientific">Vaccinium darrowii</name>
    <dbReference type="NCBI Taxonomy" id="229202"/>
    <lineage>
        <taxon>Eukaryota</taxon>
        <taxon>Viridiplantae</taxon>
        <taxon>Streptophyta</taxon>
        <taxon>Embryophyta</taxon>
        <taxon>Tracheophyta</taxon>
        <taxon>Spermatophyta</taxon>
        <taxon>Magnoliopsida</taxon>
        <taxon>eudicotyledons</taxon>
        <taxon>Gunneridae</taxon>
        <taxon>Pentapetalae</taxon>
        <taxon>asterids</taxon>
        <taxon>Ericales</taxon>
        <taxon>Ericaceae</taxon>
        <taxon>Vaccinioideae</taxon>
        <taxon>Vaccinieae</taxon>
        <taxon>Vaccinium</taxon>
    </lineage>
</organism>
<accession>A0ACB7YKQ6</accession>